<feature type="transmembrane region" description="Helical" evidence="1">
    <location>
        <begin position="35"/>
        <end position="57"/>
    </location>
</feature>
<feature type="non-terminal residue" evidence="2">
    <location>
        <position position="1"/>
    </location>
</feature>
<reference evidence="2" key="1">
    <citation type="journal article" date="2021" name="PeerJ">
        <title>Extensive microbial diversity within the chicken gut microbiome revealed by metagenomics and culture.</title>
        <authorList>
            <person name="Gilroy R."/>
            <person name="Ravi A."/>
            <person name="Getino M."/>
            <person name="Pursley I."/>
            <person name="Horton D.L."/>
            <person name="Alikhan N.F."/>
            <person name="Baker D."/>
            <person name="Gharbi K."/>
            <person name="Hall N."/>
            <person name="Watson M."/>
            <person name="Adriaenssens E.M."/>
            <person name="Foster-Nyarko E."/>
            <person name="Jarju S."/>
            <person name="Secka A."/>
            <person name="Antonio M."/>
            <person name="Oren A."/>
            <person name="Chaudhuri R.R."/>
            <person name="La Ragione R."/>
            <person name="Hildebrand F."/>
            <person name="Pallen M.J."/>
        </authorList>
    </citation>
    <scope>NUCLEOTIDE SEQUENCE</scope>
    <source>
        <strain evidence="2">Gambia15-2214</strain>
    </source>
</reference>
<sequence>TGQSNIRRQTLKTKPFFQKELALDTNKTTAHTVKIIRITVDAGMYVLFLLLMGYHLFENLHHEILGAAVFILFFIHNGLNWRWYKNLFKGKYTLSRSLQTGCNLLLCTAMLCTIAAALMLSRDVFYFLNLTNSGLGRKLHMVATVWTFLLESLHLGFHWEAIQKSITKKITLPATLAIVTKWFFRAVLLAVCLYGLFAFRSRNLCNEIFLLTEFKFMDFEEPPLRFFADHAAISILVVTAGFYLKKLAVSAGKGKSSRSKISSRE</sequence>
<comment type="caution">
    <text evidence="2">The sequence shown here is derived from an EMBL/GenBank/DDBJ whole genome shotgun (WGS) entry which is preliminary data.</text>
</comment>
<evidence type="ECO:0000256" key="1">
    <source>
        <dbReference type="SAM" id="Phobius"/>
    </source>
</evidence>
<dbReference type="Proteomes" id="UP000823914">
    <property type="component" value="Unassembled WGS sequence"/>
</dbReference>
<feature type="transmembrane region" description="Helical" evidence="1">
    <location>
        <begin position="141"/>
        <end position="161"/>
    </location>
</feature>
<feature type="transmembrane region" description="Helical" evidence="1">
    <location>
        <begin position="63"/>
        <end position="81"/>
    </location>
</feature>
<proteinExistence type="predicted"/>
<feature type="transmembrane region" description="Helical" evidence="1">
    <location>
        <begin position="182"/>
        <end position="199"/>
    </location>
</feature>
<reference evidence="2" key="2">
    <citation type="submission" date="2021-04" db="EMBL/GenBank/DDBJ databases">
        <authorList>
            <person name="Gilroy R."/>
        </authorList>
    </citation>
    <scope>NUCLEOTIDE SEQUENCE</scope>
    <source>
        <strain evidence="2">Gambia15-2214</strain>
    </source>
</reference>
<feature type="transmembrane region" description="Helical" evidence="1">
    <location>
        <begin position="102"/>
        <end position="121"/>
    </location>
</feature>
<dbReference type="EMBL" id="JAHLFV010000045">
    <property type="protein sequence ID" value="MBU3849324.1"/>
    <property type="molecule type" value="Genomic_DNA"/>
</dbReference>
<protein>
    <submittedName>
        <fullName evidence="2">DUF4405 domain-containing protein</fullName>
    </submittedName>
</protein>
<evidence type="ECO:0000313" key="3">
    <source>
        <dbReference type="Proteomes" id="UP000823914"/>
    </source>
</evidence>
<keyword evidence="1" id="KW-0812">Transmembrane</keyword>
<name>A0A9E2L047_9SPIR</name>
<gene>
    <name evidence="2" type="ORF">IAA16_02025</name>
</gene>
<organism evidence="2 3">
    <name type="scientific">Candidatus Treponema excrementipullorum</name>
    <dbReference type="NCBI Taxonomy" id="2838768"/>
    <lineage>
        <taxon>Bacteria</taxon>
        <taxon>Pseudomonadati</taxon>
        <taxon>Spirochaetota</taxon>
        <taxon>Spirochaetia</taxon>
        <taxon>Spirochaetales</taxon>
        <taxon>Treponemataceae</taxon>
        <taxon>Treponema</taxon>
    </lineage>
</organism>
<accession>A0A9E2L047</accession>
<feature type="transmembrane region" description="Helical" evidence="1">
    <location>
        <begin position="224"/>
        <end position="244"/>
    </location>
</feature>
<keyword evidence="1" id="KW-0472">Membrane</keyword>
<evidence type="ECO:0000313" key="2">
    <source>
        <dbReference type="EMBL" id="MBU3849324.1"/>
    </source>
</evidence>
<keyword evidence="1" id="KW-1133">Transmembrane helix</keyword>
<dbReference type="AlphaFoldDB" id="A0A9E2L047"/>